<gene>
    <name evidence="5" type="ORF">FB466_1751</name>
</gene>
<evidence type="ECO:0000259" key="4">
    <source>
        <dbReference type="Pfam" id="PF00535"/>
    </source>
</evidence>
<keyword evidence="2 5" id="KW-0328">Glycosyltransferase</keyword>
<accession>A0A543HYR7</accession>
<keyword evidence="3 5" id="KW-0808">Transferase</keyword>
<dbReference type="RefSeq" id="WP_141917597.1">
    <property type="nucleotide sequence ID" value="NZ_BAAAYS010000011.1"/>
</dbReference>
<dbReference type="InterPro" id="IPR039528">
    <property type="entry name" value="DPM1-like"/>
</dbReference>
<dbReference type="Proteomes" id="UP000318331">
    <property type="component" value="Unassembled WGS sequence"/>
</dbReference>
<dbReference type="PANTHER" id="PTHR43398">
    <property type="entry name" value="DOLICHOL-PHOSPHATE MANNOSYLTRANSFERASE SUBUNIT 1"/>
    <property type="match status" value="1"/>
</dbReference>
<evidence type="ECO:0000256" key="3">
    <source>
        <dbReference type="ARBA" id="ARBA00022679"/>
    </source>
</evidence>
<dbReference type="GO" id="GO:0004582">
    <property type="term" value="F:dolichyl-phosphate beta-D-mannosyltransferase activity"/>
    <property type="evidence" value="ECO:0007669"/>
    <property type="project" value="InterPro"/>
</dbReference>
<proteinExistence type="inferred from homology"/>
<feature type="domain" description="Glycosyltransferase 2-like" evidence="4">
    <location>
        <begin position="7"/>
        <end position="171"/>
    </location>
</feature>
<protein>
    <submittedName>
        <fullName evidence="5">Dolichol-phosphate mannosyltransferase</fullName>
    </submittedName>
</protein>
<dbReference type="InterPro" id="IPR029044">
    <property type="entry name" value="Nucleotide-diphossugar_trans"/>
</dbReference>
<dbReference type="CDD" id="cd06442">
    <property type="entry name" value="DPM1_like"/>
    <property type="match status" value="1"/>
</dbReference>
<dbReference type="GO" id="GO:0009247">
    <property type="term" value="P:glycolipid biosynthetic process"/>
    <property type="evidence" value="ECO:0007669"/>
    <property type="project" value="TreeGrafter"/>
</dbReference>
<dbReference type="AlphaFoldDB" id="A0A543HYR7"/>
<dbReference type="PANTHER" id="PTHR43398:SF1">
    <property type="entry name" value="DOLICHOL-PHOSPHATE MANNOSYLTRANSFERASE SUBUNIT 1"/>
    <property type="match status" value="1"/>
</dbReference>
<comment type="caution">
    <text evidence="5">The sequence shown here is derived from an EMBL/GenBank/DDBJ whole genome shotgun (WGS) entry which is preliminary data.</text>
</comment>
<reference evidence="5 6" key="1">
    <citation type="submission" date="2019-06" db="EMBL/GenBank/DDBJ databases">
        <title>Sequencing the genomes of 1000 actinobacteria strains.</title>
        <authorList>
            <person name="Klenk H.-P."/>
        </authorList>
    </citation>
    <scope>NUCLEOTIDE SEQUENCE [LARGE SCALE GENOMIC DNA]</scope>
    <source>
        <strain evidence="5 6">DSM 18031</strain>
    </source>
</reference>
<evidence type="ECO:0000256" key="2">
    <source>
        <dbReference type="ARBA" id="ARBA00022676"/>
    </source>
</evidence>
<dbReference type="Gene3D" id="3.90.550.10">
    <property type="entry name" value="Spore Coat Polysaccharide Biosynthesis Protein SpsA, Chain A"/>
    <property type="match status" value="1"/>
</dbReference>
<dbReference type="EMBL" id="VFPN01000002">
    <property type="protein sequence ID" value="TQM63487.1"/>
    <property type="molecule type" value="Genomic_DNA"/>
</dbReference>
<dbReference type="InterPro" id="IPR001173">
    <property type="entry name" value="Glyco_trans_2-like"/>
</dbReference>
<keyword evidence="6" id="KW-1185">Reference proteome</keyword>
<name>A0A543HYR7_9MICO</name>
<dbReference type="OrthoDB" id="9810303at2"/>
<sequence length="252" mass="27671">MTTRTVVIIPTYNEIENLPLIVGRVRAATPEVDILVVDDNSPDGTGALADELAAEDHHIRVLHRQGKEGLGAAYKEAFVWALDQGYTRLVEMDADGSHAPEQLPDLLAAAYNADVVLGSRWIPGGGVVNWPLHRQLLSRGGSLYSRIMLGLPAKDVTGGYRVFSAHAIETIRLETVHSQGYGFQVDMLWHAHRVGLRIVEVPITFVERELGESKISGGIVVEAMLRVTGWGIRYLPSRLSRKSKPVPAEAQR</sequence>
<dbReference type="Pfam" id="PF00535">
    <property type="entry name" value="Glycos_transf_2"/>
    <property type="match status" value="1"/>
</dbReference>
<organism evidence="5 6">
    <name type="scientific">Klugiella xanthotipulae</name>
    <dbReference type="NCBI Taxonomy" id="244735"/>
    <lineage>
        <taxon>Bacteria</taxon>
        <taxon>Bacillati</taxon>
        <taxon>Actinomycetota</taxon>
        <taxon>Actinomycetes</taxon>
        <taxon>Micrococcales</taxon>
        <taxon>Microbacteriaceae</taxon>
        <taxon>Klugiella</taxon>
    </lineage>
</organism>
<evidence type="ECO:0000313" key="5">
    <source>
        <dbReference type="EMBL" id="TQM63487.1"/>
    </source>
</evidence>
<evidence type="ECO:0000256" key="1">
    <source>
        <dbReference type="ARBA" id="ARBA00006739"/>
    </source>
</evidence>
<dbReference type="SUPFAM" id="SSF53448">
    <property type="entry name" value="Nucleotide-diphospho-sugar transferases"/>
    <property type="match status" value="1"/>
</dbReference>
<comment type="similarity">
    <text evidence="1">Belongs to the glycosyltransferase 2 family.</text>
</comment>
<dbReference type="GO" id="GO:0016020">
    <property type="term" value="C:membrane"/>
    <property type="evidence" value="ECO:0007669"/>
    <property type="project" value="GOC"/>
</dbReference>
<dbReference type="FunFam" id="3.90.550.10:FF:000122">
    <property type="entry name" value="Dolichol-phosphate mannosyltransferase subunit 1"/>
    <property type="match status" value="1"/>
</dbReference>
<evidence type="ECO:0000313" key="6">
    <source>
        <dbReference type="Proteomes" id="UP000318331"/>
    </source>
</evidence>